<evidence type="ECO:0000313" key="1">
    <source>
        <dbReference type="EMBL" id="CEK11161.1"/>
    </source>
</evidence>
<dbReference type="HOGENOM" id="CLU_3154364_0_0_6"/>
<dbReference type="AlphaFoldDB" id="A0A0A8UUI9"/>
<dbReference type="Proteomes" id="UP000032803">
    <property type="component" value="Chromosome I"/>
</dbReference>
<proteinExistence type="predicted"/>
<organism evidence="1 2">
    <name type="scientific">Legionella hackeliae</name>
    <dbReference type="NCBI Taxonomy" id="449"/>
    <lineage>
        <taxon>Bacteria</taxon>
        <taxon>Pseudomonadati</taxon>
        <taxon>Pseudomonadota</taxon>
        <taxon>Gammaproteobacteria</taxon>
        <taxon>Legionellales</taxon>
        <taxon>Legionellaceae</taxon>
        <taxon>Legionella</taxon>
    </lineage>
</organism>
<protein>
    <submittedName>
        <fullName evidence="1">Uncharacterized protein</fullName>
    </submittedName>
</protein>
<accession>A0A0A8UUI9</accession>
<evidence type="ECO:0000313" key="2">
    <source>
        <dbReference type="Proteomes" id="UP000032803"/>
    </source>
</evidence>
<dbReference type="KEGG" id="lha:LHA_2137"/>
<keyword evidence="2" id="KW-1185">Reference proteome</keyword>
<gene>
    <name evidence="1" type="ORF">LHA_2137</name>
</gene>
<sequence length="48" mass="5870">MILKIMLVKTFYLKLFYIEYPSELVFVENPSLWISFLFRSPFLNDLLH</sequence>
<reference evidence="2" key="1">
    <citation type="submission" date="2014-09" db="EMBL/GenBank/DDBJ databases">
        <authorList>
            <person name="Gomez-Valero L."/>
        </authorList>
    </citation>
    <scope>NUCLEOTIDE SEQUENCE [LARGE SCALE GENOMIC DNA]</scope>
    <source>
        <strain evidence="2">ATCC35250</strain>
    </source>
</reference>
<name>A0A0A8UUI9_LEGHA</name>
<dbReference type="EMBL" id="LN681225">
    <property type="protein sequence ID" value="CEK11161.1"/>
    <property type="molecule type" value="Genomic_DNA"/>
</dbReference>